<dbReference type="Gene3D" id="1.10.10.10">
    <property type="entry name" value="Winged helix-like DNA-binding domain superfamily/Winged helix DNA-binding domain"/>
    <property type="match status" value="1"/>
</dbReference>
<keyword evidence="5" id="KW-1185">Reference proteome</keyword>
<dbReference type="PANTHER" id="PTHR35807">
    <property type="entry name" value="TRANSCRIPTIONAL REGULATOR REDD-RELATED"/>
    <property type="match status" value="1"/>
</dbReference>
<comment type="caution">
    <text evidence="4">The sequence shown here is derived from an EMBL/GenBank/DDBJ whole genome shotgun (WGS) entry which is preliminary data.</text>
</comment>
<dbReference type="InterPro" id="IPR011990">
    <property type="entry name" value="TPR-like_helical_dom_sf"/>
</dbReference>
<dbReference type="InterPro" id="IPR005158">
    <property type="entry name" value="BTAD"/>
</dbReference>
<feature type="transmembrane region" description="Helical" evidence="2">
    <location>
        <begin position="79"/>
        <end position="105"/>
    </location>
</feature>
<dbReference type="InterPro" id="IPR051677">
    <property type="entry name" value="AfsR-DnrI-RedD_regulator"/>
</dbReference>
<reference evidence="5" key="1">
    <citation type="journal article" date="2019" name="Int. J. Syst. Evol. Microbiol.">
        <title>The Global Catalogue of Microorganisms (GCM) 10K type strain sequencing project: providing services to taxonomists for standard genome sequencing and annotation.</title>
        <authorList>
            <consortium name="The Broad Institute Genomics Platform"/>
            <consortium name="The Broad Institute Genome Sequencing Center for Infectious Disease"/>
            <person name="Wu L."/>
            <person name="Ma J."/>
        </authorList>
    </citation>
    <scope>NUCLEOTIDE SEQUENCE [LARGE SCALE GENOMIC DNA]</scope>
    <source>
        <strain evidence="5">JCM 17441</strain>
    </source>
</reference>
<evidence type="ECO:0000313" key="4">
    <source>
        <dbReference type="EMBL" id="GAA4259986.1"/>
    </source>
</evidence>
<evidence type="ECO:0000256" key="2">
    <source>
        <dbReference type="SAM" id="Phobius"/>
    </source>
</evidence>
<feature type="transmembrane region" description="Helical" evidence="2">
    <location>
        <begin position="348"/>
        <end position="366"/>
    </location>
</feature>
<feature type="compositionally biased region" description="Low complexity" evidence="1">
    <location>
        <begin position="646"/>
        <end position="657"/>
    </location>
</feature>
<feature type="compositionally biased region" description="Low complexity" evidence="1">
    <location>
        <begin position="530"/>
        <end position="539"/>
    </location>
</feature>
<name>A0ABP8DN26_9ACTN</name>
<feature type="domain" description="Bacterial transcriptional activator" evidence="3">
    <location>
        <begin position="819"/>
        <end position="958"/>
    </location>
</feature>
<feature type="transmembrane region" description="Helical" evidence="2">
    <location>
        <begin position="34"/>
        <end position="59"/>
    </location>
</feature>
<feature type="compositionally biased region" description="Low complexity" evidence="1">
    <location>
        <begin position="329"/>
        <end position="345"/>
    </location>
</feature>
<evidence type="ECO:0000313" key="5">
    <source>
        <dbReference type="Proteomes" id="UP001500620"/>
    </source>
</evidence>
<sequence>MVIMRVVSAGRRAASDLYSSGGVWRQYRIARARAIARAAAGAVLLLAAVTGLPIALLLLQRPLLDGFDLAAVVAQPMSAALLAVLGVAGGWLLWLWLVTATVLDVARAVRRHGTPRLLPAPLHAALASMAGILVTATGPDAAHAAAAPAAAVHAPAAATGGTTAAPQAVAGPDPATWARPAATDAAHAGHAAAPTLGNPLASYQVRRGDWLGAISDRYLGDFDRYPELQRLNPGLIRDSAGRRGPDHIEAGWRLILPADAVDRGPRRHATGTSTTATGTEATTAGGGQAADIATPGTTAPPSTAIATPAPSGQPGTATASPAGTPPSPSGSATAAQQQAGRASSRLPGGWLSLPIIAGVAAATVWLRRRRPGRRAGLGDRRTEHQPPALRRRSTPHDADPAPADRSQPDDGRPGPVHPNREHQSRSDADTGLVQAVGWPEPAARVLTGPGAHDAARGLLVTTLTATGDLGDHGQVVVPAETLAALFPDVTDRIAAQPRLHVTASLPEAVTVLETLLIRRHRHQDDRDTGTPDPTTPTTPANAPVLLVTHPPQPDHRARLRAVLQLGAPLQITAVVLGPWPDAEPWTVHADGHTDHPGQHLLLLDPTTARHLLDTSTPPSPNEPPQTAADRPNRAAAQPTGQAVHLRQPPAATAAAAARGDRHPAAETDPVPTPSVLRPDPATPHQSATLPGATPTPGSSSGDGSALTLPVRIRLLGAVAIVHRDGHPVTGMRQHARELLVYLAVHRGGADLTDIMEALWPTATMRRAAQRLSTDTADLRRHLRDAAGQPRRNAAANHNKIEPVVNTGGRYHLNPDVADVDLWHLDDALHAAAASTDPHTQIERLRDAMHAHTGALADGYDYDWIDQFREHTLRQGIHARVRLAGLLAPTDPRTAADLLQAAADLDPLHEDLAGRAMRALATIGDTAAVAHRLDHLRAALATIGETPSTDTITLATDLCQPHVPSPST</sequence>
<feature type="compositionally biased region" description="Basic and acidic residues" evidence="1">
    <location>
        <begin position="406"/>
        <end position="428"/>
    </location>
</feature>
<dbReference type="Gene3D" id="3.10.350.10">
    <property type="entry name" value="LysM domain"/>
    <property type="match status" value="1"/>
</dbReference>
<feature type="region of interest" description="Disordered" evidence="1">
    <location>
        <begin position="374"/>
        <end position="429"/>
    </location>
</feature>
<dbReference type="Pfam" id="PF03704">
    <property type="entry name" value="BTAD"/>
    <property type="match status" value="1"/>
</dbReference>
<feature type="region of interest" description="Disordered" evidence="1">
    <location>
        <begin position="263"/>
        <end position="349"/>
    </location>
</feature>
<feature type="compositionally biased region" description="Low complexity" evidence="1">
    <location>
        <begin position="270"/>
        <end position="322"/>
    </location>
</feature>
<dbReference type="Proteomes" id="UP001500620">
    <property type="component" value="Unassembled WGS sequence"/>
</dbReference>
<feature type="region of interest" description="Disordered" evidence="1">
    <location>
        <begin position="610"/>
        <end position="705"/>
    </location>
</feature>
<dbReference type="InterPro" id="IPR018392">
    <property type="entry name" value="LysM"/>
</dbReference>
<evidence type="ECO:0000256" key="1">
    <source>
        <dbReference type="SAM" id="MobiDB-lite"/>
    </source>
</evidence>
<dbReference type="RefSeq" id="WP_345136899.1">
    <property type="nucleotide sequence ID" value="NZ_BAABAT010000038.1"/>
</dbReference>
<dbReference type="Gene3D" id="1.25.40.10">
    <property type="entry name" value="Tetratricopeptide repeat domain"/>
    <property type="match status" value="1"/>
</dbReference>
<evidence type="ECO:0000259" key="3">
    <source>
        <dbReference type="SMART" id="SM01043"/>
    </source>
</evidence>
<dbReference type="InterPro" id="IPR036779">
    <property type="entry name" value="LysM_dom_sf"/>
</dbReference>
<keyword evidence="2" id="KW-0472">Membrane</keyword>
<feature type="region of interest" description="Disordered" evidence="1">
    <location>
        <begin position="520"/>
        <end position="545"/>
    </location>
</feature>
<dbReference type="CDD" id="cd00118">
    <property type="entry name" value="LysM"/>
    <property type="match status" value="1"/>
</dbReference>
<keyword evidence="2" id="KW-1133">Transmembrane helix</keyword>
<dbReference type="EMBL" id="BAABAT010000038">
    <property type="protein sequence ID" value="GAA4259986.1"/>
    <property type="molecule type" value="Genomic_DNA"/>
</dbReference>
<dbReference type="InterPro" id="IPR036388">
    <property type="entry name" value="WH-like_DNA-bd_sf"/>
</dbReference>
<keyword evidence="2" id="KW-0812">Transmembrane</keyword>
<protein>
    <recommendedName>
        <fullName evidence="3">Bacterial transcriptional activator domain-containing protein</fullName>
    </recommendedName>
</protein>
<accession>A0ABP8DN26</accession>
<feature type="compositionally biased region" description="Low complexity" evidence="1">
    <location>
        <begin position="686"/>
        <end position="705"/>
    </location>
</feature>
<proteinExistence type="predicted"/>
<gene>
    <name evidence="4" type="ORF">GCM10022255_086890</name>
</gene>
<organism evidence="4 5">
    <name type="scientific">Dactylosporangium darangshiense</name>
    <dbReference type="NCBI Taxonomy" id="579108"/>
    <lineage>
        <taxon>Bacteria</taxon>
        <taxon>Bacillati</taxon>
        <taxon>Actinomycetota</taxon>
        <taxon>Actinomycetes</taxon>
        <taxon>Micromonosporales</taxon>
        <taxon>Micromonosporaceae</taxon>
        <taxon>Dactylosporangium</taxon>
    </lineage>
</organism>
<dbReference type="SMART" id="SM01043">
    <property type="entry name" value="BTAD"/>
    <property type="match status" value="1"/>
</dbReference>